<evidence type="ECO:0000313" key="2">
    <source>
        <dbReference type="EMBL" id="ODM20088.1"/>
    </source>
</evidence>
<dbReference type="PANTHER" id="PTHR21310:SF37">
    <property type="entry name" value="AMINOGLYCOSIDE PHOSPHOTRANSFERASE DOMAIN-CONTAINING PROTEIN"/>
    <property type="match status" value="1"/>
</dbReference>
<feature type="region of interest" description="Disordered" evidence="1">
    <location>
        <begin position="479"/>
        <end position="537"/>
    </location>
</feature>
<sequence>MQSQMRPDDVAWEQAEETSDNWLVQFLKLDILKPIADFILKHNKGDATEFAILKKGSYNISLRMKYQKGATVIRFSQPGAVFFPEEKIVNEVAVMRFLTDQTSIPVPFILHSGTRKESPLELSPFIMMDYIDHGTKMYDALNVPGCPKEERGILDPNIDKDTLEVLYKQLAGVLLQLSIPSFSRIGSLSQIDDFTWEVTRRPLSMNMNELLRLGGLPRSKLFDTDTTFDTTSSYFESLADLNIDHLIHQRNDAVESADDCRRKFVARQLFRKLARDKRLTNPSLENGPFKIWCDDLRPANVLLNEAMEIVGVVDWEFTYAAPVEFSYAPPWWLLIEKPEFWSKGIEDWTRVFDDRLKTFLDVMKDCEDTWIRQGRLKEDQRLSGPMQQSWKSGDFWIMYAVLNSFAFDAIYWQKIDPRFFGPTESPGEVWQERLDLLDEKEKDEMEQLVTQKLKEMESRVLAWDPDEYTVAFRKQLKTRGEANEEKMKAGEAHKIEKAEAKENKSNEIEADVDGTEASGILGTDTISDKLATTHLSG</sequence>
<proteinExistence type="predicted"/>
<dbReference type="SUPFAM" id="SSF56112">
    <property type="entry name" value="Protein kinase-like (PK-like)"/>
    <property type="match status" value="1"/>
</dbReference>
<protein>
    <submittedName>
        <fullName evidence="2">Uncharacterized protein</fullName>
    </submittedName>
</protein>
<dbReference type="STRING" id="573508.A0A1E3BGR6"/>
<reference evidence="2 3" key="1">
    <citation type="journal article" date="2016" name="BMC Genomics">
        <title>Comparative genomic and transcriptomic analyses of the Fuzhuan brick tea-fermentation fungus Aspergillus cristatus.</title>
        <authorList>
            <person name="Ge Y."/>
            <person name="Wang Y."/>
            <person name="Liu Y."/>
            <person name="Tan Y."/>
            <person name="Ren X."/>
            <person name="Zhang X."/>
            <person name="Hyde K.D."/>
            <person name="Liu Y."/>
            <person name="Liu Z."/>
        </authorList>
    </citation>
    <scope>NUCLEOTIDE SEQUENCE [LARGE SCALE GENOMIC DNA]</scope>
    <source>
        <strain evidence="2 3">GZAAS20.1005</strain>
    </source>
</reference>
<accession>A0A1E3BGR6</accession>
<keyword evidence="3" id="KW-1185">Reference proteome</keyword>
<feature type="compositionally biased region" description="Basic and acidic residues" evidence="1">
    <location>
        <begin position="479"/>
        <end position="507"/>
    </location>
</feature>
<dbReference type="Proteomes" id="UP000094569">
    <property type="component" value="Unassembled WGS sequence"/>
</dbReference>
<dbReference type="PANTHER" id="PTHR21310">
    <property type="entry name" value="AMINOGLYCOSIDE PHOSPHOTRANSFERASE-RELATED-RELATED"/>
    <property type="match status" value="1"/>
</dbReference>
<evidence type="ECO:0000256" key="1">
    <source>
        <dbReference type="SAM" id="MobiDB-lite"/>
    </source>
</evidence>
<gene>
    <name evidence="2" type="ORF">SI65_05074</name>
</gene>
<organism evidence="2 3">
    <name type="scientific">Aspergillus cristatus</name>
    <name type="common">Chinese Fuzhuan brick tea-fermentation fungus</name>
    <name type="synonym">Eurotium cristatum</name>
    <dbReference type="NCBI Taxonomy" id="573508"/>
    <lineage>
        <taxon>Eukaryota</taxon>
        <taxon>Fungi</taxon>
        <taxon>Dikarya</taxon>
        <taxon>Ascomycota</taxon>
        <taxon>Pezizomycotina</taxon>
        <taxon>Eurotiomycetes</taxon>
        <taxon>Eurotiomycetidae</taxon>
        <taxon>Eurotiales</taxon>
        <taxon>Aspergillaceae</taxon>
        <taxon>Aspergillus</taxon>
        <taxon>Aspergillus subgen. Aspergillus</taxon>
    </lineage>
</organism>
<comment type="caution">
    <text evidence="2">The sequence shown here is derived from an EMBL/GenBank/DDBJ whole genome shotgun (WGS) entry which is preliminary data.</text>
</comment>
<dbReference type="VEuPathDB" id="FungiDB:SI65_05074"/>
<dbReference type="EMBL" id="JXNT01000004">
    <property type="protein sequence ID" value="ODM20088.1"/>
    <property type="molecule type" value="Genomic_DNA"/>
</dbReference>
<dbReference type="InterPro" id="IPR051678">
    <property type="entry name" value="AGP_Transferase"/>
</dbReference>
<evidence type="ECO:0000313" key="3">
    <source>
        <dbReference type="Proteomes" id="UP000094569"/>
    </source>
</evidence>
<dbReference type="InterPro" id="IPR011009">
    <property type="entry name" value="Kinase-like_dom_sf"/>
</dbReference>
<dbReference type="AlphaFoldDB" id="A0A1E3BGR6"/>
<dbReference type="OrthoDB" id="5412996at2759"/>
<name>A0A1E3BGR6_ASPCR</name>